<sequence length="106" mass="11799">MALDGDVSAQHFTTPLGSAFTLLEVNRQDIARAVSQRAAERVALRNVRESLDGYENEEAMKRKLVQRYKWFIVGIVAAVLVTLFTVYRIAADRAQAARGGATFQLK</sequence>
<protein>
    <submittedName>
        <fullName evidence="2">Uncharacterized protein</fullName>
    </submittedName>
</protein>
<keyword evidence="1" id="KW-1133">Transmembrane helix</keyword>
<dbReference type="EMBL" id="JACORU010000008">
    <property type="protein sequence ID" value="MBC5766996.1"/>
    <property type="molecule type" value="Genomic_DNA"/>
</dbReference>
<dbReference type="RefSeq" id="WP_187083477.1">
    <property type="nucleotide sequence ID" value="NZ_JACORU010000008.1"/>
</dbReference>
<keyword evidence="1" id="KW-0472">Membrane</keyword>
<evidence type="ECO:0000313" key="2">
    <source>
        <dbReference type="EMBL" id="MBC5766996.1"/>
    </source>
</evidence>
<dbReference type="AlphaFoldDB" id="A0A923MB55"/>
<proteinExistence type="predicted"/>
<name>A0A923MB55_9BURK</name>
<comment type="caution">
    <text evidence="2">The sequence shown here is derived from an EMBL/GenBank/DDBJ whole genome shotgun (WGS) entry which is preliminary data.</text>
</comment>
<reference evidence="2" key="1">
    <citation type="submission" date="2020-08" db="EMBL/GenBank/DDBJ databases">
        <title>Ramlibacter sp. GTP1 16S ribosomal RNA gene genome sequencing and assembly.</title>
        <authorList>
            <person name="Kang M."/>
        </authorList>
    </citation>
    <scope>NUCLEOTIDE SEQUENCE</scope>
    <source>
        <strain evidence="2">GTP1</strain>
    </source>
</reference>
<keyword evidence="3" id="KW-1185">Reference proteome</keyword>
<organism evidence="2 3">
    <name type="scientific">Ramlibacter albus</name>
    <dbReference type="NCBI Taxonomy" id="2079448"/>
    <lineage>
        <taxon>Bacteria</taxon>
        <taxon>Pseudomonadati</taxon>
        <taxon>Pseudomonadota</taxon>
        <taxon>Betaproteobacteria</taxon>
        <taxon>Burkholderiales</taxon>
        <taxon>Comamonadaceae</taxon>
        <taxon>Ramlibacter</taxon>
    </lineage>
</organism>
<accession>A0A923MB55</accession>
<dbReference type="Proteomes" id="UP000596827">
    <property type="component" value="Unassembled WGS sequence"/>
</dbReference>
<gene>
    <name evidence="2" type="ORF">H8R02_21195</name>
</gene>
<keyword evidence="1" id="KW-0812">Transmembrane</keyword>
<evidence type="ECO:0000313" key="3">
    <source>
        <dbReference type="Proteomes" id="UP000596827"/>
    </source>
</evidence>
<feature type="transmembrane region" description="Helical" evidence="1">
    <location>
        <begin position="70"/>
        <end position="90"/>
    </location>
</feature>
<evidence type="ECO:0000256" key="1">
    <source>
        <dbReference type="SAM" id="Phobius"/>
    </source>
</evidence>